<dbReference type="Proteomes" id="UP000028924">
    <property type="component" value="Unassembled WGS sequence"/>
</dbReference>
<keyword evidence="5" id="KW-1185">Reference proteome</keyword>
<reference evidence="4" key="3">
    <citation type="submission" date="2018-10" db="EMBL/GenBank/DDBJ databases">
        <authorList>
            <person name="Hovde B."/>
            <person name="Zhang X."/>
        </authorList>
    </citation>
    <scope>NUCLEOTIDE SEQUENCE [LARGE SCALE GENOMIC DNA]</scope>
    <source>
        <strain evidence="4">UTEX 25</strain>
    </source>
</reference>
<reference evidence="4" key="4">
    <citation type="submission" date="2018-11" db="EMBL/GenBank/DDBJ databases">
        <title>Characterization of plant carbon substrate utilization by Auxenochlorella protothecoides.</title>
        <authorList>
            <person name="Vogler B.W."/>
            <person name="Starkenburg S.R."/>
            <person name="Sudasinghe N."/>
            <person name="Schambach J.Y."/>
            <person name="Rollin J.A."/>
            <person name="Pattathil S."/>
            <person name="Barry A.N."/>
        </authorList>
    </citation>
    <scope>NUCLEOTIDE SEQUENCE [LARGE SCALE GENOMIC DNA]</scope>
    <source>
        <strain evidence="4">UTEX 25</strain>
    </source>
</reference>
<accession>A0A087SJA9</accession>
<keyword evidence="2" id="KW-0732">Signal</keyword>
<proteinExistence type="predicted"/>
<evidence type="ECO:0000256" key="2">
    <source>
        <dbReference type="SAM" id="SignalP"/>
    </source>
</evidence>
<dbReference type="AlphaFoldDB" id="A0A087SJA9"/>
<feature type="region of interest" description="Disordered" evidence="1">
    <location>
        <begin position="55"/>
        <end position="74"/>
    </location>
</feature>
<dbReference type="GeneID" id="23612818"/>
<dbReference type="RefSeq" id="XP_011398709.1">
    <property type="nucleotide sequence ID" value="XM_011400407.1"/>
</dbReference>
<protein>
    <submittedName>
        <fullName evidence="3">Uncharacterized protein</fullName>
    </submittedName>
</protein>
<evidence type="ECO:0000313" key="4">
    <source>
        <dbReference type="EMBL" id="RMZ55861.1"/>
    </source>
</evidence>
<feature type="signal peptide" evidence="2">
    <location>
        <begin position="1"/>
        <end position="18"/>
    </location>
</feature>
<reference evidence="3 5" key="1">
    <citation type="journal article" date="2014" name="BMC Genomics">
        <title>Oil accumulation mechanisms of the oleaginous microalga Chlorella protothecoides revealed through its genome, transcriptomes, and proteomes.</title>
        <authorList>
            <person name="Gao C."/>
            <person name="Wang Y."/>
            <person name="Shen Y."/>
            <person name="Yan D."/>
            <person name="He X."/>
            <person name="Dai J."/>
            <person name="Wu Q."/>
        </authorList>
    </citation>
    <scope>NUCLEOTIDE SEQUENCE [LARGE SCALE GENOMIC DNA]</scope>
    <source>
        <strain evidence="3 5">0710</strain>
    </source>
</reference>
<evidence type="ECO:0000256" key="1">
    <source>
        <dbReference type="SAM" id="MobiDB-lite"/>
    </source>
</evidence>
<organism evidence="3 5">
    <name type="scientific">Auxenochlorella protothecoides</name>
    <name type="common">Green microalga</name>
    <name type="synonym">Chlorella protothecoides</name>
    <dbReference type="NCBI Taxonomy" id="3075"/>
    <lineage>
        <taxon>Eukaryota</taxon>
        <taxon>Viridiplantae</taxon>
        <taxon>Chlorophyta</taxon>
        <taxon>core chlorophytes</taxon>
        <taxon>Trebouxiophyceae</taxon>
        <taxon>Chlorellales</taxon>
        <taxon>Chlorellaceae</taxon>
        <taxon>Auxenochlorella</taxon>
    </lineage>
</organism>
<dbReference type="EMBL" id="QOKY01000158">
    <property type="protein sequence ID" value="RMZ55861.1"/>
    <property type="molecule type" value="Genomic_DNA"/>
</dbReference>
<evidence type="ECO:0000313" key="3">
    <source>
        <dbReference type="EMBL" id="KFM25813.1"/>
    </source>
</evidence>
<gene>
    <name evidence="4" type="ORF">APUTEX25_003827</name>
    <name evidence="3" type="ORF">F751_1427</name>
</gene>
<dbReference type="Proteomes" id="UP000279271">
    <property type="component" value="Unassembled WGS sequence"/>
</dbReference>
<feature type="region of interest" description="Disordered" evidence="1">
    <location>
        <begin position="86"/>
        <end position="116"/>
    </location>
</feature>
<sequence>MGVLRVCLLLLAVQIVAGRSGGFVVDSHDRSLLAAKKDWLHEWDEKTLVKAWDGFHSTGGSKKNGDGSSGGKIKKEKFDIDGWFGFLKGQHQAGPGKSTGGSKGSSKSSKPEKEFPDFFKFLKTKWGKGKN</sequence>
<evidence type="ECO:0000313" key="6">
    <source>
        <dbReference type="Proteomes" id="UP000279271"/>
    </source>
</evidence>
<reference evidence="6" key="2">
    <citation type="journal article" date="2018" name="Algal Res.">
        <title>Characterization of plant carbon substrate utilization by Auxenochlorella protothecoides.</title>
        <authorList>
            <person name="Vogler B.W."/>
            <person name="Starkenburg S.R."/>
            <person name="Sudasinghe N."/>
            <person name="Schambach J.Y."/>
            <person name="Rollin J.A."/>
            <person name="Pattathil S."/>
            <person name="Barry A.N."/>
        </authorList>
    </citation>
    <scope>NUCLEOTIDE SEQUENCE [LARGE SCALE GENOMIC DNA]</scope>
    <source>
        <strain evidence="6">UTEX 25</strain>
    </source>
</reference>
<name>A0A087SJA9_AUXPR</name>
<evidence type="ECO:0000313" key="5">
    <source>
        <dbReference type="Proteomes" id="UP000028924"/>
    </source>
</evidence>
<dbReference type="EMBL" id="KL662123">
    <property type="protein sequence ID" value="KFM25813.1"/>
    <property type="molecule type" value="Genomic_DNA"/>
</dbReference>
<dbReference type="KEGG" id="apro:F751_1427"/>
<feature type="chain" id="PRO_5040562283" evidence="2">
    <location>
        <begin position="19"/>
        <end position="131"/>
    </location>
</feature>